<dbReference type="Gene3D" id="3.20.20.80">
    <property type="entry name" value="Glycosidases"/>
    <property type="match status" value="1"/>
</dbReference>
<dbReference type="Proteomes" id="UP000199614">
    <property type="component" value="Unassembled WGS sequence"/>
</dbReference>
<dbReference type="InterPro" id="IPR017853">
    <property type="entry name" value="GH"/>
</dbReference>
<evidence type="ECO:0000313" key="8">
    <source>
        <dbReference type="Proteomes" id="UP000199614"/>
    </source>
</evidence>
<proteinExistence type="inferred from homology"/>
<keyword evidence="2 7" id="KW-0378">Hydrolase</keyword>
<feature type="region of interest" description="Disordered" evidence="4">
    <location>
        <begin position="1"/>
        <end position="42"/>
    </location>
</feature>
<keyword evidence="3" id="KW-0326">Glycosidase</keyword>
<evidence type="ECO:0000256" key="1">
    <source>
        <dbReference type="ARBA" id="ARBA00008875"/>
    </source>
</evidence>
<keyword evidence="5" id="KW-1133">Transmembrane helix</keyword>
<protein>
    <submittedName>
        <fullName evidence="7">Glycosyl hydrolases family 39</fullName>
    </submittedName>
</protein>
<feature type="domain" description="Glycosyl hydrolases family 39 N-terminal catalytic" evidence="6">
    <location>
        <begin position="136"/>
        <end position="258"/>
    </location>
</feature>
<evidence type="ECO:0000256" key="3">
    <source>
        <dbReference type="ARBA" id="ARBA00023295"/>
    </source>
</evidence>
<sequence>MGSRLTHVSQAVADRSAGAHTADIMESAAGRGRHRRPMRVGPAVRRRRWRTCAAVTTAVALLVVVVTLYETPPRPAQAVEIGTALTERSVDAWNPEPATNRAKDILRNVTETANQHIMGWGALNPAPAPGERSWESLDARVRLMDSTGVTPVITLCCAPDWMKGGRPGETDWNRIEVAPDRAHYADFAELAVDVARRYPQVRDFVVWNELKGFFDPTNNRWDIESYTELYNTVYRALKAYDPTLSVGGPYVSIDSWSNAASTSDPSSISGPWGTLDQRVLDAVDYWLAHADGADFIAVDGTNATRDEGLITSPAASNGKFSATTRWLVSRTDLPVWWMELYPDVLPHEDARSTYAADVALDAILRIGDAGGDAIFIWQPESDPRFHSVALWDSTATPDGGRPEPLVSRLQELQEIWSSGSAVRYRWEDDRLVLNPVQP</sequence>
<accession>A0A1I5H4U2</accession>
<dbReference type="SUPFAM" id="SSF51445">
    <property type="entry name" value="(Trans)glycosidases"/>
    <property type="match status" value="1"/>
</dbReference>
<feature type="transmembrane region" description="Helical" evidence="5">
    <location>
        <begin position="49"/>
        <end position="69"/>
    </location>
</feature>
<evidence type="ECO:0000256" key="2">
    <source>
        <dbReference type="ARBA" id="ARBA00022801"/>
    </source>
</evidence>
<dbReference type="EMBL" id="FOUY01000057">
    <property type="protein sequence ID" value="SFO43237.1"/>
    <property type="molecule type" value="Genomic_DNA"/>
</dbReference>
<evidence type="ECO:0000259" key="6">
    <source>
        <dbReference type="Pfam" id="PF01229"/>
    </source>
</evidence>
<evidence type="ECO:0000256" key="4">
    <source>
        <dbReference type="SAM" id="MobiDB-lite"/>
    </source>
</evidence>
<comment type="similarity">
    <text evidence="1">Belongs to the glycosyl hydrolase 39 family.</text>
</comment>
<dbReference type="InterPro" id="IPR049166">
    <property type="entry name" value="GH39_cat"/>
</dbReference>
<dbReference type="GO" id="GO:0004553">
    <property type="term" value="F:hydrolase activity, hydrolyzing O-glycosyl compounds"/>
    <property type="evidence" value="ECO:0007669"/>
    <property type="project" value="TreeGrafter"/>
</dbReference>
<dbReference type="InterPro" id="IPR051923">
    <property type="entry name" value="Glycosyl_Hydrolase_39"/>
</dbReference>
<keyword evidence="5" id="KW-0812">Transmembrane</keyword>
<organism evidence="7 8">
    <name type="scientific">Pseudonocardia ammonioxydans</name>
    <dbReference type="NCBI Taxonomy" id="260086"/>
    <lineage>
        <taxon>Bacteria</taxon>
        <taxon>Bacillati</taxon>
        <taxon>Actinomycetota</taxon>
        <taxon>Actinomycetes</taxon>
        <taxon>Pseudonocardiales</taxon>
        <taxon>Pseudonocardiaceae</taxon>
        <taxon>Pseudonocardia</taxon>
    </lineage>
</organism>
<evidence type="ECO:0000256" key="5">
    <source>
        <dbReference type="SAM" id="Phobius"/>
    </source>
</evidence>
<keyword evidence="5" id="KW-0472">Membrane</keyword>
<dbReference type="PANTHER" id="PTHR12631:SF10">
    <property type="entry name" value="BETA-XYLOSIDASE-LIKE PROTEIN-RELATED"/>
    <property type="match status" value="1"/>
</dbReference>
<dbReference type="STRING" id="260086.SAMN05216207_105716"/>
<gene>
    <name evidence="7" type="ORF">SAMN05216207_105716</name>
</gene>
<dbReference type="AlphaFoldDB" id="A0A1I5H4U2"/>
<evidence type="ECO:0000313" key="7">
    <source>
        <dbReference type="EMBL" id="SFO43237.1"/>
    </source>
</evidence>
<name>A0A1I5H4U2_PSUAM</name>
<dbReference type="Pfam" id="PF01229">
    <property type="entry name" value="Glyco_hydro_39"/>
    <property type="match status" value="1"/>
</dbReference>
<reference evidence="7 8" key="1">
    <citation type="submission" date="2016-10" db="EMBL/GenBank/DDBJ databases">
        <authorList>
            <person name="de Groot N.N."/>
        </authorList>
    </citation>
    <scope>NUCLEOTIDE SEQUENCE [LARGE SCALE GENOMIC DNA]</scope>
    <source>
        <strain evidence="7 8">CGMCC 4.1877</strain>
    </source>
</reference>
<dbReference type="PANTHER" id="PTHR12631">
    <property type="entry name" value="ALPHA-L-IDURONIDASE"/>
    <property type="match status" value="1"/>
</dbReference>
<keyword evidence="8" id="KW-1185">Reference proteome</keyword>
<feature type="compositionally biased region" description="Basic residues" evidence="4">
    <location>
        <begin position="31"/>
        <end position="42"/>
    </location>
</feature>